<reference evidence="1" key="1">
    <citation type="submission" date="2014-09" db="EMBL/GenBank/DDBJ databases">
        <authorList>
            <person name="Magalhaes I.L.F."/>
            <person name="Oliveira U."/>
            <person name="Santos F.R."/>
            <person name="Vidigal T.H.D.A."/>
            <person name="Brescovit A.D."/>
            <person name="Santos A.J."/>
        </authorList>
    </citation>
    <scope>NUCLEOTIDE SEQUENCE</scope>
    <source>
        <tissue evidence="1">Shoot tissue taken approximately 20 cm above the soil surface</tissue>
    </source>
</reference>
<protein>
    <submittedName>
        <fullName evidence="1">Cl25046_1a</fullName>
    </submittedName>
</protein>
<dbReference type="EMBL" id="GBRH01189221">
    <property type="protein sequence ID" value="JAE08675.1"/>
    <property type="molecule type" value="Transcribed_RNA"/>
</dbReference>
<sequence>MDEGVVEGGEDARDAENVLALADGGAQRHVLLLGLPRLLPPGHGCDCVLAAEAAAAGRKRKKARVRRWSGKRATRLARP</sequence>
<name>A0A0A9F6P3_ARUDO</name>
<proteinExistence type="predicted"/>
<accession>A0A0A9F6P3</accession>
<evidence type="ECO:0000313" key="1">
    <source>
        <dbReference type="EMBL" id="JAE08675.1"/>
    </source>
</evidence>
<reference evidence="1" key="2">
    <citation type="journal article" date="2015" name="Data Brief">
        <title>Shoot transcriptome of the giant reed, Arundo donax.</title>
        <authorList>
            <person name="Barrero R.A."/>
            <person name="Guerrero F.D."/>
            <person name="Moolhuijzen P."/>
            <person name="Goolsby J.A."/>
            <person name="Tidwell J."/>
            <person name="Bellgard S.E."/>
            <person name="Bellgard M.I."/>
        </authorList>
    </citation>
    <scope>NUCLEOTIDE SEQUENCE</scope>
    <source>
        <tissue evidence="1">Shoot tissue taken approximately 20 cm above the soil surface</tissue>
    </source>
</reference>
<dbReference type="AlphaFoldDB" id="A0A0A9F6P3"/>
<organism evidence="1">
    <name type="scientific">Arundo donax</name>
    <name type="common">Giant reed</name>
    <name type="synonym">Donax arundinaceus</name>
    <dbReference type="NCBI Taxonomy" id="35708"/>
    <lineage>
        <taxon>Eukaryota</taxon>
        <taxon>Viridiplantae</taxon>
        <taxon>Streptophyta</taxon>
        <taxon>Embryophyta</taxon>
        <taxon>Tracheophyta</taxon>
        <taxon>Spermatophyta</taxon>
        <taxon>Magnoliopsida</taxon>
        <taxon>Liliopsida</taxon>
        <taxon>Poales</taxon>
        <taxon>Poaceae</taxon>
        <taxon>PACMAD clade</taxon>
        <taxon>Arundinoideae</taxon>
        <taxon>Arundineae</taxon>
        <taxon>Arundo</taxon>
    </lineage>
</organism>